<evidence type="ECO:0000256" key="5">
    <source>
        <dbReference type="ARBA" id="ARBA00022516"/>
    </source>
</evidence>
<dbReference type="InterPro" id="IPR015797">
    <property type="entry name" value="NUDIX_hydrolase-like_dom_sf"/>
</dbReference>
<evidence type="ECO:0000313" key="22">
    <source>
        <dbReference type="EMBL" id="RHZ29413.1"/>
    </source>
</evidence>
<dbReference type="STRING" id="112090.W4FKC9"/>
<dbReference type="EMBL" id="QUTC01004907">
    <property type="protein sequence ID" value="RHY61567.1"/>
    <property type="molecule type" value="Genomic_DNA"/>
</dbReference>
<dbReference type="Proteomes" id="UP000266643">
    <property type="component" value="Unassembled WGS sequence"/>
</dbReference>
<evidence type="ECO:0000313" key="25">
    <source>
        <dbReference type="Proteomes" id="UP000265427"/>
    </source>
</evidence>
<comment type="cofactor">
    <cofactor evidence="1">
        <name>Mg(2+)</name>
        <dbReference type="ChEBI" id="CHEBI:18420"/>
    </cofactor>
</comment>
<evidence type="ECO:0000313" key="23">
    <source>
        <dbReference type="EMBL" id="RLN74335.1"/>
    </source>
</evidence>
<evidence type="ECO:0000313" key="13">
    <source>
        <dbReference type="EMBL" id="ETV67294.1"/>
    </source>
</evidence>
<dbReference type="EMBL" id="QUTD01003149">
    <property type="protein sequence ID" value="RHY73894.1"/>
    <property type="molecule type" value="Genomic_DNA"/>
</dbReference>
<dbReference type="AlphaFoldDB" id="W4FKC9"/>
<keyword evidence="7" id="KW-0460">Magnesium</keyword>
<comment type="similarity">
    <text evidence="3">Belongs to the IPP isomerase type 1 family.</text>
</comment>
<evidence type="ECO:0000313" key="33">
    <source>
        <dbReference type="Proteomes" id="UP000285430"/>
    </source>
</evidence>
<evidence type="ECO:0000313" key="26">
    <source>
        <dbReference type="Proteomes" id="UP000265716"/>
    </source>
</evidence>
<evidence type="ECO:0000313" key="14">
    <source>
        <dbReference type="EMBL" id="RHY03953.1"/>
    </source>
</evidence>
<evidence type="ECO:0000256" key="8">
    <source>
        <dbReference type="ARBA" id="ARBA00022955"/>
    </source>
</evidence>
<comment type="pathway">
    <text evidence="2">Isoprenoid biosynthesis; dimethylallyl diphosphate biosynthesis; dimethylallyl diphosphate from isopentenyl diphosphate: step 1/1.</text>
</comment>
<dbReference type="InterPro" id="IPR000086">
    <property type="entry name" value="NUDIX_hydrolase_dom"/>
</dbReference>
<dbReference type="EMBL" id="MZMZ02003209">
    <property type="protein sequence ID" value="RQM22346.1"/>
    <property type="molecule type" value="Genomic_DNA"/>
</dbReference>
<evidence type="ECO:0000256" key="10">
    <source>
        <dbReference type="ARBA" id="ARBA00023229"/>
    </source>
</evidence>
<dbReference type="Proteomes" id="UP000265716">
    <property type="component" value="Unassembled WGS sequence"/>
</dbReference>
<dbReference type="Proteomes" id="UP000275652">
    <property type="component" value="Unassembled WGS sequence"/>
</dbReference>
<dbReference type="PANTHER" id="PTHR10885:SF0">
    <property type="entry name" value="ISOPENTENYL-DIPHOSPHATE DELTA-ISOMERASE"/>
    <property type="match status" value="1"/>
</dbReference>
<evidence type="ECO:0000313" key="15">
    <source>
        <dbReference type="EMBL" id="RHY08924.1"/>
    </source>
</evidence>
<dbReference type="Proteomes" id="UP000283543">
    <property type="component" value="Unassembled WGS sequence"/>
</dbReference>
<evidence type="ECO:0000313" key="18">
    <source>
        <dbReference type="EMBL" id="RHY73894.1"/>
    </source>
</evidence>
<reference evidence="13" key="1">
    <citation type="submission" date="2013-12" db="EMBL/GenBank/DDBJ databases">
        <title>The Genome Sequence of Aphanomyces astaci APO3.</title>
        <authorList>
            <consortium name="The Broad Institute Genomics Platform"/>
            <person name="Russ C."/>
            <person name="Tyler B."/>
            <person name="van West P."/>
            <person name="Dieguez-Uribeondo J."/>
            <person name="Young S.K."/>
            <person name="Zeng Q."/>
            <person name="Gargeya S."/>
            <person name="Fitzgerald M."/>
            <person name="Abouelleil A."/>
            <person name="Alvarado L."/>
            <person name="Chapman S.B."/>
            <person name="Gainer-Dewar J."/>
            <person name="Goldberg J."/>
            <person name="Griggs A."/>
            <person name="Gujja S."/>
            <person name="Hansen M."/>
            <person name="Howarth C."/>
            <person name="Imamovic A."/>
            <person name="Ireland A."/>
            <person name="Larimer J."/>
            <person name="McCowan C."/>
            <person name="Murphy C."/>
            <person name="Pearson M."/>
            <person name="Poon T.W."/>
            <person name="Priest M."/>
            <person name="Roberts A."/>
            <person name="Saif S."/>
            <person name="Shea T."/>
            <person name="Sykes S."/>
            <person name="Wortman J."/>
            <person name="Nusbaum C."/>
            <person name="Birren B."/>
        </authorList>
    </citation>
    <scope>NUCLEOTIDE SEQUENCE [LARGE SCALE GENOMIC DNA]</scope>
    <source>
        <strain evidence="13">APO3</strain>
    </source>
</reference>
<dbReference type="FunFam" id="3.90.79.10:FF:000012">
    <property type="entry name" value="Isopentenyl-diphosphate Delta-isomerase 1"/>
    <property type="match status" value="1"/>
</dbReference>
<evidence type="ECO:0000313" key="31">
    <source>
        <dbReference type="Proteomes" id="UP000283543"/>
    </source>
</evidence>
<evidence type="ECO:0000313" key="32">
    <source>
        <dbReference type="Proteomes" id="UP000284702"/>
    </source>
</evidence>
<dbReference type="CDD" id="cd02885">
    <property type="entry name" value="NUDIX_IPP_Isomerase"/>
    <property type="match status" value="1"/>
</dbReference>
<dbReference type="NCBIfam" id="NF002995">
    <property type="entry name" value="PRK03759.1"/>
    <property type="match status" value="1"/>
</dbReference>
<dbReference type="Proteomes" id="UP000284702">
    <property type="component" value="Unassembled WGS sequence"/>
</dbReference>
<dbReference type="Proteomes" id="UP000266196">
    <property type="component" value="Unassembled WGS sequence"/>
</dbReference>
<dbReference type="GO" id="GO:0046872">
    <property type="term" value="F:metal ion binding"/>
    <property type="evidence" value="ECO:0007669"/>
    <property type="project" value="UniProtKB-KW"/>
</dbReference>
<evidence type="ECO:0000313" key="17">
    <source>
        <dbReference type="EMBL" id="RHY61567.1"/>
    </source>
</evidence>
<evidence type="ECO:0000313" key="24">
    <source>
        <dbReference type="EMBL" id="RQM22346.1"/>
    </source>
</evidence>
<dbReference type="GeneID" id="20818524"/>
<dbReference type="EC" id="5.3.3.2" evidence="4"/>
<evidence type="ECO:0000256" key="3">
    <source>
        <dbReference type="ARBA" id="ARBA00007579"/>
    </source>
</evidence>
<evidence type="ECO:0000259" key="12">
    <source>
        <dbReference type="PROSITE" id="PS51462"/>
    </source>
</evidence>
<dbReference type="Proteomes" id="UP000285712">
    <property type="component" value="Unassembled WGS sequence"/>
</dbReference>
<gene>
    <name evidence="24" type="ORF">B5M09_008869</name>
    <name evidence="14" type="ORF">DYB25_001205</name>
    <name evidence="22" type="ORF">DYB26_001740</name>
    <name evidence="23" type="ORF">DYB28_001790</name>
    <name evidence="18" type="ORF">DYB30_005192</name>
    <name evidence="20" type="ORF">DYB31_000954</name>
    <name evidence="16" type="ORF">DYB34_003955</name>
    <name evidence="19" type="ORF">DYB35_007774</name>
    <name evidence="15" type="ORF">DYB36_007822</name>
    <name evidence="21" type="ORF">DYB37_007287</name>
    <name evidence="17" type="ORF">DYB38_004697</name>
    <name evidence="13" type="ORF">H257_16528</name>
</gene>
<dbReference type="Gene3D" id="3.90.79.10">
    <property type="entry name" value="Nucleoside Triphosphate Pyrophosphohydrolase"/>
    <property type="match status" value="1"/>
</dbReference>
<keyword evidence="8" id="KW-0752">Steroid biosynthesis</keyword>
<evidence type="ECO:0000313" key="34">
    <source>
        <dbReference type="Proteomes" id="UP000285712"/>
    </source>
</evidence>
<dbReference type="EMBL" id="QUTG01004349">
    <property type="protein sequence ID" value="RHY88429.1"/>
    <property type="molecule type" value="Genomic_DNA"/>
</dbReference>
<proteinExistence type="inferred from homology"/>
<dbReference type="EMBL" id="QUTA01008353">
    <property type="protein sequence ID" value="RHY03953.1"/>
    <property type="molecule type" value="Genomic_DNA"/>
</dbReference>
<dbReference type="InterPro" id="IPR011876">
    <property type="entry name" value="IsopentenylPP_isomerase_typ1"/>
</dbReference>
<dbReference type="EMBL" id="QUSZ01005624">
    <property type="protein sequence ID" value="RHY08924.1"/>
    <property type="molecule type" value="Genomic_DNA"/>
</dbReference>
<evidence type="ECO:0000256" key="11">
    <source>
        <dbReference type="ARBA" id="ARBA00023235"/>
    </source>
</evidence>
<keyword evidence="10" id="KW-0414">Isoprene biosynthesis</keyword>
<dbReference type="Proteomes" id="UP000266239">
    <property type="component" value="Unassembled WGS sequence"/>
</dbReference>
<dbReference type="RefSeq" id="XP_009843282.1">
    <property type="nucleotide sequence ID" value="XM_009844980.1"/>
</dbReference>
<dbReference type="GO" id="GO:0004452">
    <property type="term" value="F:isopentenyl-diphosphate delta-isomerase activity"/>
    <property type="evidence" value="ECO:0007669"/>
    <property type="project" value="UniProtKB-EC"/>
</dbReference>
<keyword evidence="9" id="KW-0443">Lipid metabolism</keyword>
<keyword evidence="11 13" id="KW-0413">Isomerase</keyword>
<evidence type="ECO:0000256" key="9">
    <source>
        <dbReference type="ARBA" id="ARBA00023098"/>
    </source>
</evidence>
<dbReference type="OrthoDB" id="58154at2759"/>
<dbReference type="PANTHER" id="PTHR10885">
    <property type="entry name" value="ISOPENTENYL-DIPHOSPHATE DELTA-ISOMERASE"/>
    <property type="match status" value="1"/>
</dbReference>
<evidence type="ECO:0000256" key="6">
    <source>
        <dbReference type="ARBA" id="ARBA00022723"/>
    </source>
</evidence>
<dbReference type="NCBIfam" id="TIGR02150">
    <property type="entry name" value="IPP_isom_1"/>
    <property type="match status" value="1"/>
</dbReference>
<evidence type="ECO:0000256" key="1">
    <source>
        <dbReference type="ARBA" id="ARBA00001946"/>
    </source>
</evidence>
<dbReference type="SUPFAM" id="SSF55811">
    <property type="entry name" value="Nudix"/>
    <property type="match status" value="1"/>
</dbReference>
<reference evidence="23 30" key="2">
    <citation type="journal article" date="2018" name="J. Invertebr. Pathol.">
        <title>New genotyping method for the causative agent of crayfish plague (Aphanomyces astaci) based on whole genome data.</title>
        <authorList>
            <person name="Minardi D."/>
            <person name="Studholme D.J."/>
            <person name="van der Giezen M."/>
            <person name="Pretto T."/>
            <person name="Oidtmann B."/>
        </authorList>
    </citation>
    <scope>NUCLEOTIDE SEQUENCE [LARGE SCALE GENOMIC DNA]</scope>
    <source>
        <strain evidence="23 30">KB13</strain>
    </source>
</reference>
<keyword evidence="5" id="KW-0444">Lipid biosynthesis</keyword>
<dbReference type="GO" id="GO:0006694">
    <property type="term" value="P:steroid biosynthetic process"/>
    <property type="evidence" value="ECO:0007669"/>
    <property type="project" value="UniProtKB-KW"/>
</dbReference>
<dbReference type="GO" id="GO:0050992">
    <property type="term" value="P:dimethylallyl diphosphate biosynthetic process"/>
    <property type="evidence" value="ECO:0007669"/>
    <property type="project" value="UniProtKB-UniPathway"/>
</dbReference>
<sequence length="246" mass="28300">MQCGSGQSETSAALVHPPTMVSTVYDSVIATADEVQVKLMEEMVIQVDEKDNVVGPISKKESHFKDGVLHRAFSVFLFNSDNQLLIQKRAAEKITFPNFWANTCCSHPLYFPEELEEDKHLGVKRAAIRKLEQELGIKTDTFEPEQFKFVTKVLYRAPYDDNWSEYEVDHILLVRANVKYDLNDNEVAEVRYVARDELKDVLNDSSLLISPWFRLISEGLLPQWWDDLDNVLAKDNETVVINNYIN</sequence>
<dbReference type="GO" id="GO:0009240">
    <property type="term" value="P:isopentenyl diphosphate biosynthetic process"/>
    <property type="evidence" value="ECO:0007669"/>
    <property type="project" value="TreeGrafter"/>
</dbReference>
<feature type="domain" description="Nudix hydrolase" evidence="12">
    <location>
        <begin position="68"/>
        <end position="215"/>
    </location>
</feature>
<evidence type="ECO:0000313" key="21">
    <source>
        <dbReference type="EMBL" id="RHZ28050.1"/>
    </source>
</evidence>
<reference evidence="25 26" key="4">
    <citation type="submission" date="2018-08" db="EMBL/GenBank/DDBJ databases">
        <title>Aphanomyces genome sequencing and annotation.</title>
        <authorList>
            <person name="Minardi D."/>
            <person name="Oidtmann B."/>
            <person name="Van Der Giezen M."/>
            <person name="Studholme D.J."/>
        </authorList>
    </citation>
    <scope>NUCLEOTIDE SEQUENCE [LARGE SCALE GENOMIC DNA]</scope>
    <source>
        <strain evidence="20 27">197901</strain>
        <strain evidence="18 29">D2</strain>
        <strain evidence="21 33">Da</strain>
        <strain evidence="22 35">FDL457</strain>
        <strain evidence="15 25">Kv</strain>
        <strain evidence="17 26">SA</strain>
        <strain evidence="16 31">Si</strain>
        <strain evidence="19 34">Sv</strain>
        <strain evidence="14 28">Yx</strain>
    </source>
</reference>
<evidence type="ECO:0000313" key="20">
    <source>
        <dbReference type="EMBL" id="RHZ14078.1"/>
    </source>
</evidence>
<dbReference type="Proteomes" id="UP000285430">
    <property type="component" value="Unassembled WGS sequence"/>
</dbReference>
<evidence type="ECO:0000256" key="7">
    <source>
        <dbReference type="ARBA" id="ARBA00022842"/>
    </source>
</evidence>
<accession>W4FKC9</accession>
<dbReference type="Proteomes" id="UP000286510">
    <property type="component" value="Unassembled WGS sequence"/>
</dbReference>
<name>W4FKC9_APHAT</name>
<dbReference type="EMBL" id="QUTF01011233">
    <property type="protein sequence ID" value="RHZ29413.1"/>
    <property type="molecule type" value="Genomic_DNA"/>
</dbReference>
<dbReference type="EMBL" id="QUTB01012387">
    <property type="protein sequence ID" value="RHY34801.1"/>
    <property type="molecule type" value="Genomic_DNA"/>
</dbReference>
<evidence type="ECO:0000313" key="28">
    <source>
        <dbReference type="Proteomes" id="UP000266239"/>
    </source>
</evidence>
<evidence type="ECO:0000256" key="2">
    <source>
        <dbReference type="ARBA" id="ARBA00004826"/>
    </source>
</evidence>
<reference evidence="24 32" key="3">
    <citation type="submission" date="2018-07" db="EMBL/GenBank/DDBJ databases">
        <title>Annotation of Aphanomyces astaci genome assembly.</title>
        <authorList>
            <person name="Studholme D.J."/>
        </authorList>
    </citation>
    <scope>NUCLEOTIDE SEQUENCE [LARGE SCALE GENOMIC DNA]</scope>
    <source>
        <strain evidence="24">Pc</strain>
    </source>
</reference>
<evidence type="ECO:0000256" key="4">
    <source>
        <dbReference type="ARBA" id="ARBA00012057"/>
    </source>
</evidence>
<dbReference type="EMBL" id="KI913200">
    <property type="protein sequence ID" value="ETV67294.1"/>
    <property type="molecule type" value="Genomic_DNA"/>
</dbReference>
<keyword evidence="32" id="KW-1185">Reference proteome</keyword>
<dbReference type="EMBL" id="QUTH01002043">
    <property type="protein sequence ID" value="RHZ28050.1"/>
    <property type="molecule type" value="Genomic_DNA"/>
</dbReference>
<dbReference type="EMBL" id="QUTI01065886">
    <property type="protein sequence ID" value="RLN74335.1"/>
    <property type="molecule type" value="Genomic_DNA"/>
</dbReference>
<dbReference type="PIRSF" id="PIRSF018427">
    <property type="entry name" value="Isopntndiph_ism"/>
    <property type="match status" value="1"/>
</dbReference>
<evidence type="ECO:0000313" key="16">
    <source>
        <dbReference type="EMBL" id="RHY34801.1"/>
    </source>
</evidence>
<organism evidence="13">
    <name type="scientific">Aphanomyces astaci</name>
    <name type="common">Crayfish plague agent</name>
    <dbReference type="NCBI Taxonomy" id="112090"/>
    <lineage>
        <taxon>Eukaryota</taxon>
        <taxon>Sar</taxon>
        <taxon>Stramenopiles</taxon>
        <taxon>Oomycota</taxon>
        <taxon>Saprolegniomycetes</taxon>
        <taxon>Saprolegniales</taxon>
        <taxon>Verrucalvaceae</taxon>
        <taxon>Aphanomyces</taxon>
    </lineage>
</organism>
<dbReference type="UniPathway" id="UPA00059">
    <property type="reaction ID" value="UER00104"/>
</dbReference>
<protein>
    <recommendedName>
        <fullName evidence="4">isopentenyl-diphosphate Delta-isomerase</fullName>
        <ecNumber evidence="4">5.3.3.2</ecNumber>
    </recommendedName>
</protein>
<evidence type="ECO:0000313" key="35">
    <source>
        <dbReference type="Proteomes" id="UP000286510"/>
    </source>
</evidence>
<dbReference type="GO" id="GO:0005737">
    <property type="term" value="C:cytoplasm"/>
    <property type="evidence" value="ECO:0007669"/>
    <property type="project" value="TreeGrafter"/>
</dbReference>
<evidence type="ECO:0000313" key="30">
    <source>
        <dbReference type="Proteomes" id="UP000275652"/>
    </source>
</evidence>
<dbReference type="Pfam" id="PF00293">
    <property type="entry name" value="NUDIX"/>
    <property type="match status" value="1"/>
</dbReference>
<dbReference type="Proteomes" id="UP000265427">
    <property type="component" value="Unassembled WGS sequence"/>
</dbReference>
<evidence type="ECO:0000313" key="27">
    <source>
        <dbReference type="Proteomes" id="UP000266196"/>
    </source>
</evidence>
<keyword evidence="6" id="KW-0479">Metal-binding</keyword>
<dbReference type="EMBL" id="QUTE01010366">
    <property type="protein sequence ID" value="RHZ14078.1"/>
    <property type="molecule type" value="Genomic_DNA"/>
</dbReference>
<evidence type="ECO:0000313" key="29">
    <source>
        <dbReference type="Proteomes" id="UP000266643"/>
    </source>
</evidence>
<evidence type="ECO:0000313" key="19">
    <source>
        <dbReference type="EMBL" id="RHY88429.1"/>
    </source>
</evidence>
<dbReference type="VEuPathDB" id="FungiDB:H257_16528"/>
<dbReference type="PROSITE" id="PS51462">
    <property type="entry name" value="NUDIX"/>
    <property type="match status" value="1"/>
</dbReference>